<feature type="region of interest" description="Disordered" evidence="1">
    <location>
        <begin position="1"/>
        <end position="33"/>
    </location>
</feature>
<evidence type="ECO:0000256" key="1">
    <source>
        <dbReference type="SAM" id="MobiDB-lite"/>
    </source>
</evidence>
<accession>A0ABP1CXY6</accession>
<reference evidence="3" key="1">
    <citation type="submission" date="2024-04" db="EMBL/GenBank/DDBJ databases">
        <authorList>
            <person name="Shaw F."/>
            <person name="Minotto A."/>
        </authorList>
    </citation>
    <scope>NUCLEOTIDE SEQUENCE [LARGE SCALE GENOMIC DNA]</scope>
</reference>
<dbReference type="EMBL" id="OZ037954">
    <property type="protein sequence ID" value="CAL1699524.1"/>
    <property type="molecule type" value="Genomic_DNA"/>
</dbReference>
<sequence length="162" mass="16918">MDEDRPIAQISSEVSADLEHDKDEGATTLSSQTVRAEVEAISLATTQEPDSEIAVTSMTPQEQATVERTVQVEPLIGNSLPQPVRPPLKARGRSTAQMGGKKSEHKLPVKSLSTTSVPTGSLSAHTGANVVQKAGPGPCGVTLATTLAGNSKAQNTQHATRK</sequence>
<gene>
    <name evidence="2" type="ORF">GFSPODELE1_LOCUS2720</name>
</gene>
<feature type="compositionally biased region" description="Polar residues" evidence="1">
    <location>
        <begin position="111"/>
        <end position="123"/>
    </location>
</feature>
<organism evidence="2 3">
    <name type="scientific">Somion occarium</name>
    <dbReference type="NCBI Taxonomy" id="3059160"/>
    <lineage>
        <taxon>Eukaryota</taxon>
        <taxon>Fungi</taxon>
        <taxon>Dikarya</taxon>
        <taxon>Basidiomycota</taxon>
        <taxon>Agaricomycotina</taxon>
        <taxon>Agaricomycetes</taxon>
        <taxon>Polyporales</taxon>
        <taxon>Cerrenaceae</taxon>
        <taxon>Somion</taxon>
    </lineage>
</organism>
<dbReference type="Proteomes" id="UP001497453">
    <property type="component" value="Chromosome 11"/>
</dbReference>
<feature type="region of interest" description="Disordered" evidence="1">
    <location>
        <begin position="74"/>
        <end position="123"/>
    </location>
</feature>
<proteinExistence type="predicted"/>
<name>A0ABP1CXY6_9APHY</name>
<evidence type="ECO:0000313" key="2">
    <source>
        <dbReference type="EMBL" id="CAL1699524.1"/>
    </source>
</evidence>
<evidence type="ECO:0000313" key="3">
    <source>
        <dbReference type="Proteomes" id="UP001497453"/>
    </source>
</evidence>
<keyword evidence="3" id="KW-1185">Reference proteome</keyword>
<protein>
    <submittedName>
        <fullName evidence="2">Uncharacterized protein</fullName>
    </submittedName>
</protein>